<protein>
    <submittedName>
        <fullName evidence="1">Uncharacterized protein</fullName>
    </submittedName>
</protein>
<name>H2AN44_KAZAF</name>
<dbReference type="HOGENOM" id="CLU_079711_0_0_1"/>
<proteinExistence type="predicted"/>
<dbReference type="RefSeq" id="XP_003954929.1">
    <property type="nucleotide sequence ID" value="XM_003954880.1"/>
</dbReference>
<reference evidence="1 2" key="1">
    <citation type="journal article" date="2011" name="Proc. Natl. Acad. Sci. U.S.A.">
        <title>Evolutionary erosion of yeast sex chromosomes by mating-type switching accidents.</title>
        <authorList>
            <person name="Gordon J.L."/>
            <person name="Armisen D."/>
            <person name="Proux-Wera E."/>
            <person name="Oheigeartaigh S.S."/>
            <person name="Byrne K.P."/>
            <person name="Wolfe K.H."/>
        </authorList>
    </citation>
    <scope>NUCLEOTIDE SEQUENCE [LARGE SCALE GENOMIC DNA]</scope>
    <source>
        <strain evidence="2">ATCC 22294 / BCRC 22015 / CBS 2517 / CECT 1963 / NBRC 1671 / NRRL Y-8276</strain>
    </source>
</reference>
<dbReference type="GeneID" id="13886469"/>
<sequence>MTELETIYLQVNENEPKIKLTCIHHFHNILKLTKYLNALQDKYQLILQVEETVTDNLKLFTDGVKAPFYIVEFNESDDSFYLWKSEGKFIKDSIISSFYNTHLRTTKRIENPWETNFKDDSIYQTHPFKEKIKLVLNDLNVNWKSFDKQIFWDRLDRIIEKCHSDGNISFKSLILMALLKTRLIQNKSFLKNELLNYHTKMKSHISSEESILSSDDADYSTTSSSANSLLSTEERQRKFSDSDIHITEPMNNQLKEIFNEHFKLMVENYEFFELRTKNGIPKRTRTREPFKTKSCF</sequence>
<keyword evidence="2" id="KW-1185">Reference proteome</keyword>
<evidence type="ECO:0000313" key="2">
    <source>
        <dbReference type="Proteomes" id="UP000005220"/>
    </source>
</evidence>
<gene>
    <name evidence="1" type="primary">KAFR0A03590</name>
    <name evidence="1" type="ORF">KAFR_0A03590</name>
</gene>
<dbReference type="Proteomes" id="UP000005220">
    <property type="component" value="Chromosome 1"/>
</dbReference>
<dbReference type="EMBL" id="HE650821">
    <property type="protein sequence ID" value="CCF55794.1"/>
    <property type="molecule type" value="Genomic_DNA"/>
</dbReference>
<dbReference type="InParanoid" id="H2AN44"/>
<dbReference type="AlphaFoldDB" id="H2AN44"/>
<dbReference type="FunCoup" id="H2AN44">
    <property type="interactions" value="58"/>
</dbReference>
<dbReference type="KEGG" id="kaf:KAFR_0A03590"/>
<accession>H2AN44</accession>
<dbReference type="OrthoDB" id="4070108at2759"/>
<evidence type="ECO:0000313" key="1">
    <source>
        <dbReference type="EMBL" id="CCF55794.1"/>
    </source>
</evidence>
<organism evidence="1 2">
    <name type="scientific">Kazachstania africana (strain ATCC 22294 / BCRC 22015 / CBS 2517 / CECT 1963 / NBRC 1671 / NRRL Y-8276)</name>
    <name type="common">Yeast</name>
    <name type="synonym">Kluyveromyces africanus</name>
    <dbReference type="NCBI Taxonomy" id="1071382"/>
    <lineage>
        <taxon>Eukaryota</taxon>
        <taxon>Fungi</taxon>
        <taxon>Dikarya</taxon>
        <taxon>Ascomycota</taxon>
        <taxon>Saccharomycotina</taxon>
        <taxon>Saccharomycetes</taxon>
        <taxon>Saccharomycetales</taxon>
        <taxon>Saccharomycetaceae</taxon>
        <taxon>Kazachstania</taxon>
    </lineage>
</organism>
<dbReference type="eggNOG" id="ENOG502RZH0">
    <property type="taxonomic scope" value="Eukaryota"/>
</dbReference>